<reference evidence="2" key="1">
    <citation type="submission" date="2022-01" db="EMBL/GenBank/DDBJ databases">
        <authorList>
            <person name="King R."/>
        </authorList>
    </citation>
    <scope>NUCLEOTIDE SEQUENCE</scope>
</reference>
<protein>
    <submittedName>
        <fullName evidence="2">Uncharacterized protein</fullName>
    </submittedName>
</protein>
<evidence type="ECO:0000313" key="3">
    <source>
        <dbReference type="Proteomes" id="UP001153620"/>
    </source>
</evidence>
<evidence type="ECO:0000256" key="1">
    <source>
        <dbReference type="SAM" id="MobiDB-lite"/>
    </source>
</evidence>
<reference evidence="2" key="2">
    <citation type="submission" date="2022-10" db="EMBL/GenBank/DDBJ databases">
        <authorList>
            <consortium name="ENA_rothamsted_submissions"/>
            <consortium name="culmorum"/>
            <person name="King R."/>
        </authorList>
    </citation>
    <scope>NUCLEOTIDE SEQUENCE</scope>
</reference>
<sequence>MESFTFMEAEALSQEADNKENSESMQVNSSACEICSPSLRIEYTNQEPAEEMQDAVTSRQSRSSTRPRNTITFSDELFVMPAPPKRSRSTKKSRGSSHGRAASGSRKSPKSNSRQRNRSRSKSASKRLTSSRGRRS</sequence>
<feature type="compositionally biased region" description="Basic residues" evidence="1">
    <location>
        <begin position="85"/>
        <end position="97"/>
    </location>
</feature>
<dbReference type="EMBL" id="OU895878">
    <property type="protein sequence ID" value="CAG9805029.1"/>
    <property type="molecule type" value="Genomic_DNA"/>
</dbReference>
<feature type="compositionally biased region" description="Low complexity" evidence="1">
    <location>
        <begin position="126"/>
        <end position="136"/>
    </location>
</feature>
<dbReference type="Proteomes" id="UP001153620">
    <property type="component" value="Chromosome 2"/>
</dbReference>
<keyword evidence="3" id="KW-1185">Reference proteome</keyword>
<proteinExistence type="predicted"/>
<feature type="compositionally biased region" description="Basic residues" evidence="1">
    <location>
        <begin position="107"/>
        <end position="125"/>
    </location>
</feature>
<accession>A0A9N9WT41</accession>
<evidence type="ECO:0000313" key="2">
    <source>
        <dbReference type="EMBL" id="CAG9805029.1"/>
    </source>
</evidence>
<organism evidence="2 3">
    <name type="scientific">Chironomus riparius</name>
    <dbReference type="NCBI Taxonomy" id="315576"/>
    <lineage>
        <taxon>Eukaryota</taxon>
        <taxon>Metazoa</taxon>
        <taxon>Ecdysozoa</taxon>
        <taxon>Arthropoda</taxon>
        <taxon>Hexapoda</taxon>
        <taxon>Insecta</taxon>
        <taxon>Pterygota</taxon>
        <taxon>Neoptera</taxon>
        <taxon>Endopterygota</taxon>
        <taxon>Diptera</taxon>
        <taxon>Nematocera</taxon>
        <taxon>Chironomoidea</taxon>
        <taxon>Chironomidae</taxon>
        <taxon>Chironominae</taxon>
        <taxon>Chironomus</taxon>
    </lineage>
</organism>
<dbReference type="AlphaFoldDB" id="A0A9N9WT41"/>
<name>A0A9N9WT41_9DIPT</name>
<feature type="compositionally biased region" description="Low complexity" evidence="1">
    <location>
        <begin position="57"/>
        <end position="70"/>
    </location>
</feature>
<gene>
    <name evidence="2" type="ORF">CHIRRI_LOCUS7905</name>
</gene>
<feature type="region of interest" description="Disordered" evidence="1">
    <location>
        <begin position="1"/>
        <end position="136"/>
    </location>
</feature>